<dbReference type="EMBL" id="JAGWCR010000022">
    <property type="protein sequence ID" value="MBS3652283.1"/>
    <property type="molecule type" value="Genomic_DNA"/>
</dbReference>
<keyword evidence="2" id="KW-1185">Reference proteome</keyword>
<dbReference type="Proteomes" id="UP000680348">
    <property type="component" value="Unassembled WGS sequence"/>
</dbReference>
<evidence type="ECO:0000313" key="1">
    <source>
        <dbReference type="EMBL" id="MBS3652283.1"/>
    </source>
</evidence>
<evidence type="ECO:0000313" key="2">
    <source>
        <dbReference type="Proteomes" id="UP000680348"/>
    </source>
</evidence>
<dbReference type="RefSeq" id="WP_188257832.1">
    <property type="nucleotide sequence ID" value="NZ_JABVCF010000022.1"/>
</dbReference>
<protein>
    <submittedName>
        <fullName evidence="1">Uncharacterized protein</fullName>
    </submittedName>
</protein>
<comment type="caution">
    <text evidence="1">The sequence shown here is derived from an EMBL/GenBank/DDBJ whole genome shotgun (WGS) entry which is preliminary data.</text>
</comment>
<name>A0A942E6Z8_9HYPH</name>
<gene>
    <name evidence="1" type="ORF">KEU06_27200</name>
</gene>
<organism evidence="1 2">
    <name type="scientific">Pseudaminobacter soli</name>
    <name type="common">ex Zhang et al. 2022</name>
    <dbReference type="NCBI Taxonomy" id="2831468"/>
    <lineage>
        <taxon>Bacteria</taxon>
        <taxon>Pseudomonadati</taxon>
        <taxon>Pseudomonadota</taxon>
        <taxon>Alphaproteobacteria</taxon>
        <taxon>Hyphomicrobiales</taxon>
        <taxon>Phyllobacteriaceae</taxon>
        <taxon>Pseudaminobacter</taxon>
    </lineage>
</organism>
<dbReference type="InterPro" id="IPR046574">
    <property type="entry name" value="DUF6634"/>
</dbReference>
<reference evidence="1" key="1">
    <citation type="submission" date="2021-04" db="EMBL/GenBank/DDBJ databases">
        <title>Pseudaminobacter soli sp. nov., isolated from paddy soil contaminated by heavy metals.</title>
        <authorList>
            <person name="Zhang K."/>
        </authorList>
    </citation>
    <scope>NUCLEOTIDE SEQUENCE</scope>
    <source>
        <strain evidence="1">19-2017</strain>
    </source>
</reference>
<dbReference type="Pfam" id="PF20339">
    <property type="entry name" value="DUF6634"/>
    <property type="match status" value="1"/>
</dbReference>
<dbReference type="AlphaFoldDB" id="A0A942E6Z8"/>
<sequence>MKFIYMNAGEAQRLADDLHQMEAGSVTMGSLSSAPSIEGHCMYSRRTACLSGYVLGQPSLPDGREIVTSQLIYMDTDLGLARTVNRWYRLGLPYGVRKV</sequence>
<accession>A0A942E6Z8</accession>
<proteinExistence type="predicted"/>